<feature type="region of interest" description="Disordered" evidence="1">
    <location>
        <begin position="54"/>
        <end position="112"/>
    </location>
</feature>
<sequence>MYDGQNEQKRQLAQNRKQLENNWTKKDFNATEPQEIVNPPPAIYSEIRDLQKQINQHGTQEPNQVNEPMHQRQPPPSNANTTEQPLVQAEGNNEQRETEKRELFTEWAQMTG</sequence>
<comment type="caution">
    <text evidence="2">The sequence shown here is derived from an EMBL/GenBank/DDBJ whole genome shotgun (WGS) entry which is preliminary data.</text>
</comment>
<feature type="compositionally biased region" description="Polar residues" evidence="1">
    <location>
        <begin position="54"/>
        <end position="66"/>
    </location>
</feature>
<evidence type="ECO:0000313" key="3">
    <source>
        <dbReference type="EMBL" id="CAL6083105.1"/>
    </source>
</evidence>
<feature type="compositionally biased region" description="Basic and acidic residues" evidence="1">
    <location>
        <begin position="93"/>
        <end position="104"/>
    </location>
</feature>
<protein>
    <submittedName>
        <fullName evidence="3">Hypothetical_protein</fullName>
    </submittedName>
</protein>
<evidence type="ECO:0000256" key="1">
    <source>
        <dbReference type="SAM" id="MobiDB-lite"/>
    </source>
</evidence>
<accession>A0AA86RDE3</accession>
<dbReference type="EMBL" id="CAXDID020000370">
    <property type="protein sequence ID" value="CAL6083105.1"/>
    <property type="molecule type" value="Genomic_DNA"/>
</dbReference>
<organism evidence="2">
    <name type="scientific">Hexamita inflata</name>
    <dbReference type="NCBI Taxonomy" id="28002"/>
    <lineage>
        <taxon>Eukaryota</taxon>
        <taxon>Metamonada</taxon>
        <taxon>Diplomonadida</taxon>
        <taxon>Hexamitidae</taxon>
        <taxon>Hexamitinae</taxon>
        <taxon>Hexamita</taxon>
    </lineage>
</organism>
<reference evidence="3 4" key="2">
    <citation type="submission" date="2024-07" db="EMBL/GenBank/DDBJ databases">
        <authorList>
            <person name="Akdeniz Z."/>
        </authorList>
    </citation>
    <scope>NUCLEOTIDE SEQUENCE [LARGE SCALE GENOMIC DNA]</scope>
</reference>
<keyword evidence="4" id="KW-1185">Reference proteome</keyword>
<proteinExistence type="predicted"/>
<dbReference type="AlphaFoldDB" id="A0AA86RDE3"/>
<evidence type="ECO:0000313" key="4">
    <source>
        <dbReference type="Proteomes" id="UP001642409"/>
    </source>
</evidence>
<reference evidence="2" key="1">
    <citation type="submission" date="2023-06" db="EMBL/GenBank/DDBJ databases">
        <authorList>
            <person name="Kurt Z."/>
        </authorList>
    </citation>
    <scope>NUCLEOTIDE SEQUENCE</scope>
</reference>
<feature type="region of interest" description="Disordered" evidence="1">
    <location>
        <begin position="1"/>
        <end position="38"/>
    </location>
</feature>
<evidence type="ECO:0000313" key="2">
    <source>
        <dbReference type="EMBL" id="CAI9971013.1"/>
    </source>
</evidence>
<feature type="compositionally biased region" description="Basic and acidic residues" evidence="1">
    <location>
        <begin position="17"/>
        <end position="29"/>
    </location>
</feature>
<dbReference type="Proteomes" id="UP001642409">
    <property type="component" value="Unassembled WGS sequence"/>
</dbReference>
<feature type="compositionally biased region" description="Basic and acidic residues" evidence="1">
    <location>
        <begin position="1"/>
        <end position="10"/>
    </location>
</feature>
<name>A0AA86RDE3_9EUKA</name>
<gene>
    <name evidence="2" type="ORF">HINF_LOCUS58658</name>
    <name evidence="3" type="ORF">HINF_LOCUS61562</name>
</gene>
<dbReference type="EMBL" id="CATOUU010001088">
    <property type="protein sequence ID" value="CAI9971013.1"/>
    <property type="molecule type" value="Genomic_DNA"/>
</dbReference>